<proteinExistence type="predicted"/>
<dbReference type="InterPro" id="IPR001810">
    <property type="entry name" value="F-box_dom"/>
</dbReference>
<organism evidence="3">
    <name type="scientific">Setaria italica</name>
    <name type="common">Foxtail millet</name>
    <name type="synonym">Panicum italicum</name>
    <dbReference type="NCBI Taxonomy" id="4555"/>
    <lineage>
        <taxon>Eukaryota</taxon>
        <taxon>Viridiplantae</taxon>
        <taxon>Streptophyta</taxon>
        <taxon>Embryophyta</taxon>
        <taxon>Tracheophyta</taxon>
        <taxon>Spermatophyta</taxon>
        <taxon>Magnoliopsida</taxon>
        <taxon>Liliopsida</taxon>
        <taxon>Poales</taxon>
        <taxon>Poaceae</taxon>
        <taxon>PACMAD clade</taxon>
        <taxon>Panicoideae</taxon>
        <taxon>Panicodae</taxon>
        <taxon>Paniceae</taxon>
        <taxon>Cenchrinae</taxon>
        <taxon>Setaria</taxon>
    </lineage>
</organism>
<dbReference type="Gene3D" id="1.20.1280.50">
    <property type="match status" value="1"/>
</dbReference>
<accession>A0A368RG81</accession>
<reference evidence="3" key="2">
    <citation type="submission" date="2015-07" db="EMBL/GenBank/DDBJ databases">
        <authorList>
            <person name="Noorani M."/>
        </authorList>
    </citation>
    <scope>NUCLEOTIDE SEQUENCE</scope>
    <source>
        <strain evidence="3">Yugu1</strain>
    </source>
</reference>
<dbReference type="EMBL" id="CM003532">
    <property type="protein sequence ID" value="RCV29078.1"/>
    <property type="molecule type" value="Genomic_DNA"/>
</dbReference>
<dbReference type="InterPro" id="IPR055290">
    <property type="entry name" value="At3g26010-like"/>
</dbReference>
<dbReference type="SMART" id="SM00256">
    <property type="entry name" value="FBOX"/>
    <property type="match status" value="1"/>
</dbReference>
<dbReference type="SUPFAM" id="SSF81383">
    <property type="entry name" value="F-box domain"/>
    <property type="match status" value="1"/>
</dbReference>
<feature type="compositionally biased region" description="Low complexity" evidence="1">
    <location>
        <begin position="423"/>
        <end position="433"/>
    </location>
</feature>
<name>A0A368RG81_SETIT</name>
<reference evidence="3" key="1">
    <citation type="journal article" date="2012" name="Nat. Biotechnol.">
        <title>Reference genome sequence of the model plant Setaria.</title>
        <authorList>
            <person name="Bennetzen J.L."/>
            <person name="Schmutz J."/>
            <person name="Wang H."/>
            <person name="Percifield R."/>
            <person name="Hawkins J."/>
            <person name="Pontaroli A.C."/>
            <person name="Estep M."/>
            <person name="Feng L."/>
            <person name="Vaughn J.N."/>
            <person name="Grimwood J."/>
            <person name="Jenkins J."/>
            <person name="Barry K."/>
            <person name="Lindquist E."/>
            <person name="Hellsten U."/>
            <person name="Deshpande S."/>
            <person name="Wang X."/>
            <person name="Wu X."/>
            <person name="Mitros T."/>
            <person name="Triplett J."/>
            <person name="Yang X."/>
            <person name="Ye C.Y."/>
            <person name="Mauro-Herrera M."/>
            <person name="Wang L."/>
            <person name="Li P."/>
            <person name="Sharma M."/>
            <person name="Sharma R."/>
            <person name="Ronald P.C."/>
            <person name="Panaud O."/>
            <person name="Kellogg E.A."/>
            <person name="Brutnell T.P."/>
            <person name="Doust A.N."/>
            <person name="Tuskan G.A."/>
            <person name="Rokhsar D."/>
            <person name="Devos K.M."/>
        </authorList>
    </citation>
    <scope>NUCLEOTIDE SEQUENCE [LARGE SCALE GENOMIC DNA]</scope>
    <source>
        <strain evidence="3">Yugu1</strain>
    </source>
</reference>
<dbReference type="Pfam" id="PF00646">
    <property type="entry name" value="F-box"/>
    <property type="match status" value="1"/>
</dbReference>
<dbReference type="PANTHER" id="PTHR35546">
    <property type="entry name" value="F-BOX PROTEIN INTERACTION DOMAIN PROTEIN-RELATED"/>
    <property type="match status" value="1"/>
</dbReference>
<evidence type="ECO:0000259" key="2">
    <source>
        <dbReference type="SMART" id="SM00256"/>
    </source>
</evidence>
<feature type="domain" description="F-box" evidence="2">
    <location>
        <begin position="16"/>
        <end position="55"/>
    </location>
</feature>
<dbReference type="AlphaFoldDB" id="A0A368RG81"/>
<evidence type="ECO:0000256" key="1">
    <source>
        <dbReference type="SAM" id="MobiDB-lite"/>
    </source>
</evidence>
<feature type="region of interest" description="Disordered" evidence="1">
    <location>
        <begin position="413"/>
        <end position="461"/>
    </location>
</feature>
<protein>
    <recommendedName>
        <fullName evidence="2">F-box domain-containing protein</fullName>
    </recommendedName>
</protein>
<gene>
    <name evidence="3" type="ORF">SETIT_5G454600v2</name>
</gene>
<dbReference type="InterPro" id="IPR036047">
    <property type="entry name" value="F-box-like_dom_sf"/>
</dbReference>
<dbReference type="OrthoDB" id="676852at2759"/>
<dbReference type="PANTHER" id="PTHR35546:SF80">
    <property type="entry name" value="F-BOX DOMAIN CONTAINING PROTEIN EXPRESSED"/>
    <property type="match status" value="1"/>
</dbReference>
<evidence type="ECO:0000313" key="3">
    <source>
        <dbReference type="EMBL" id="RCV29078.1"/>
    </source>
</evidence>
<sequence>MAVGKRKRNDPAAAYLSDDLVIEILARLQERPLRRFKCVSRTWRDLISGPIHRRRLARTDAASGFFYHACASGSWATNLSFAALCPPEGGGCFDQAFPFLPYGTQVKLLDSCNGLLLLRCCHGAYDDVAAPRYIVCNPATHGWAVELPVPSPEPTRDPDPIELRLEEISRRRRERPLEQQWRQRPPRPAALAFDPAVSSHFHVFELVEDDGQHSSQYGGCTIKAVRIYSSETGEWVRRDSAWSYRIAYAGENAYLSSEWSYRLAYAGKHAYLNGFLHLTTTDAEKGGVVVAAVDTMGKTWRVTRVCPDPPATLGAPGVVGQSQHRLLYVDASGSGNPRELSVYALEYCSGGGERWSLKHRTRSLDPSGQMWFGKRYHNVVAIHPGCNVIFLFDSGRQSLIAYDMDHWRITGRDEGRRPRGARGRPVAAAAPGAGHRGQGTEGRAPAAERRGRRAGGQRAGCWGSGGIRRRRRWRRHRAAAAGAQECGMAKCFGCVRVRVRRPAGL</sequence>